<protein>
    <submittedName>
        <fullName evidence="7">RNA polymerase sigma factor (Sigma-70 family)</fullName>
    </submittedName>
    <submittedName>
        <fullName evidence="8">Sigma-70 family RNA polymerase sigma factor</fullName>
    </submittedName>
</protein>
<evidence type="ECO:0000313" key="9">
    <source>
        <dbReference type="Proteomes" id="UP000671828"/>
    </source>
</evidence>
<dbReference type="InterPro" id="IPR039425">
    <property type="entry name" value="RNA_pol_sigma-70-like"/>
</dbReference>
<feature type="domain" description="RNA polymerase sigma-70 region 2" evidence="6">
    <location>
        <begin position="25"/>
        <end position="91"/>
    </location>
</feature>
<dbReference type="PANTHER" id="PTHR43133">
    <property type="entry name" value="RNA POLYMERASE ECF-TYPE SIGMA FACTO"/>
    <property type="match status" value="1"/>
</dbReference>
<dbReference type="EMBL" id="JAFBCL010000001">
    <property type="protein sequence ID" value="MBM7812512.1"/>
    <property type="molecule type" value="Genomic_DNA"/>
</dbReference>
<dbReference type="RefSeq" id="WP_204843278.1">
    <property type="nucleotide sequence ID" value="NZ_JAFBCL010000001.1"/>
</dbReference>
<sequence length="181" mass="20563">MHDQGNAELLARAHRGDRGAWQEIVHRYSRLVWTVARSHRLSPDDAADVHQATWLVLAENLTRIRRPERLAAWLTTTTRREALAVLRVRGREEPLDLWEPEAEDPTPEDRALAGDTRSRLWRAYTTLTERCRRILHLVAFAPELSFAQVAEAVGIPPNSLGPTRGRCLEVLRRRLVTGSAG</sequence>
<dbReference type="Proteomes" id="UP001195724">
    <property type="component" value="Unassembled WGS sequence"/>
</dbReference>
<keyword evidence="2" id="KW-0805">Transcription regulation</keyword>
<evidence type="ECO:0000313" key="7">
    <source>
        <dbReference type="EMBL" id="MBM7812512.1"/>
    </source>
</evidence>
<evidence type="ECO:0000313" key="10">
    <source>
        <dbReference type="Proteomes" id="UP001195724"/>
    </source>
</evidence>
<evidence type="ECO:0000256" key="4">
    <source>
        <dbReference type="ARBA" id="ARBA00023125"/>
    </source>
</evidence>
<dbReference type="SUPFAM" id="SSF88946">
    <property type="entry name" value="Sigma2 domain of RNA polymerase sigma factors"/>
    <property type="match status" value="1"/>
</dbReference>
<dbReference type="PANTHER" id="PTHR43133:SF8">
    <property type="entry name" value="RNA POLYMERASE SIGMA FACTOR HI_1459-RELATED"/>
    <property type="match status" value="1"/>
</dbReference>
<dbReference type="InterPro" id="IPR013325">
    <property type="entry name" value="RNA_pol_sigma_r2"/>
</dbReference>
<evidence type="ECO:0000256" key="5">
    <source>
        <dbReference type="ARBA" id="ARBA00023163"/>
    </source>
</evidence>
<name>A0A8T8HTL0_9PSEU</name>
<dbReference type="GO" id="GO:0003677">
    <property type="term" value="F:DNA binding"/>
    <property type="evidence" value="ECO:0007669"/>
    <property type="project" value="UniProtKB-KW"/>
</dbReference>
<organism evidence="8 9">
    <name type="scientific">Saccharothrix algeriensis</name>
    <dbReference type="NCBI Taxonomy" id="173560"/>
    <lineage>
        <taxon>Bacteria</taxon>
        <taxon>Bacillati</taxon>
        <taxon>Actinomycetota</taxon>
        <taxon>Actinomycetes</taxon>
        <taxon>Pseudonocardiales</taxon>
        <taxon>Pseudonocardiaceae</taxon>
        <taxon>Saccharothrix</taxon>
    </lineage>
</organism>
<keyword evidence="5" id="KW-0804">Transcription</keyword>
<keyword evidence="4" id="KW-0238">DNA-binding</keyword>
<dbReference type="Gene3D" id="1.10.10.10">
    <property type="entry name" value="Winged helix-like DNA-binding domain superfamily/Winged helix DNA-binding domain"/>
    <property type="match status" value="1"/>
</dbReference>
<gene>
    <name evidence="8" type="ORF">J7S33_17370</name>
    <name evidence="7" type="ORF">JOE68_003377</name>
</gene>
<reference evidence="7 10" key="1">
    <citation type="submission" date="2021-01" db="EMBL/GenBank/DDBJ databases">
        <title>Sequencing the genomes of 1000 actinobacteria strains.</title>
        <authorList>
            <person name="Klenk H.-P."/>
        </authorList>
    </citation>
    <scope>NUCLEOTIDE SEQUENCE [LARGE SCALE GENOMIC DNA]</scope>
    <source>
        <strain evidence="7 10">DSM 44581</strain>
    </source>
</reference>
<evidence type="ECO:0000259" key="6">
    <source>
        <dbReference type="Pfam" id="PF04542"/>
    </source>
</evidence>
<proteinExistence type="inferred from homology"/>
<reference evidence="8" key="2">
    <citation type="submission" date="2021-04" db="EMBL/GenBank/DDBJ databases">
        <title>Saccharothrix algeriensis WGS.</title>
        <authorList>
            <person name="Stuskova K."/>
            <person name="Hakalova E."/>
            <person name="Tebbal A.B."/>
            <person name="Eichmeier A."/>
        </authorList>
    </citation>
    <scope>NUCLEOTIDE SEQUENCE</scope>
    <source>
        <strain evidence="8">NRRL B-24137</strain>
    </source>
</reference>
<dbReference type="Proteomes" id="UP000671828">
    <property type="component" value="Chromosome"/>
</dbReference>
<evidence type="ECO:0000256" key="1">
    <source>
        <dbReference type="ARBA" id="ARBA00010641"/>
    </source>
</evidence>
<accession>A0A8T8HTL0</accession>
<dbReference type="EMBL" id="CP072788">
    <property type="protein sequence ID" value="QTR01244.1"/>
    <property type="molecule type" value="Genomic_DNA"/>
</dbReference>
<dbReference type="InterPro" id="IPR007627">
    <property type="entry name" value="RNA_pol_sigma70_r2"/>
</dbReference>
<evidence type="ECO:0000256" key="3">
    <source>
        <dbReference type="ARBA" id="ARBA00023082"/>
    </source>
</evidence>
<dbReference type="InterPro" id="IPR036388">
    <property type="entry name" value="WH-like_DNA-bd_sf"/>
</dbReference>
<evidence type="ECO:0000256" key="2">
    <source>
        <dbReference type="ARBA" id="ARBA00023015"/>
    </source>
</evidence>
<dbReference type="SUPFAM" id="SSF88659">
    <property type="entry name" value="Sigma3 and sigma4 domains of RNA polymerase sigma factors"/>
    <property type="match status" value="1"/>
</dbReference>
<evidence type="ECO:0000313" key="8">
    <source>
        <dbReference type="EMBL" id="QTR01244.1"/>
    </source>
</evidence>
<dbReference type="InterPro" id="IPR013324">
    <property type="entry name" value="RNA_pol_sigma_r3/r4-like"/>
</dbReference>
<dbReference type="NCBIfam" id="TIGR02937">
    <property type="entry name" value="sigma70-ECF"/>
    <property type="match status" value="1"/>
</dbReference>
<dbReference type="Pfam" id="PF04542">
    <property type="entry name" value="Sigma70_r2"/>
    <property type="match status" value="1"/>
</dbReference>
<dbReference type="GO" id="GO:0006352">
    <property type="term" value="P:DNA-templated transcription initiation"/>
    <property type="evidence" value="ECO:0007669"/>
    <property type="project" value="InterPro"/>
</dbReference>
<dbReference type="Gene3D" id="1.10.1740.10">
    <property type="match status" value="1"/>
</dbReference>
<dbReference type="InterPro" id="IPR014284">
    <property type="entry name" value="RNA_pol_sigma-70_dom"/>
</dbReference>
<keyword evidence="10" id="KW-1185">Reference proteome</keyword>
<dbReference type="AlphaFoldDB" id="A0A8T8HTL0"/>
<keyword evidence="3" id="KW-0731">Sigma factor</keyword>
<comment type="similarity">
    <text evidence="1">Belongs to the sigma-70 factor family. ECF subfamily.</text>
</comment>
<dbReference type="GO" id="GO:0016987">
    <property type="term" value="F:sigma factor activity"/>
    <property type="evidence" value="ECO:0007669"/>
    <property type="project" value="UniProtKB-KW"/>
</dbReference>